<dbReference type="PANTHER" id="PTHR37049">
    <property type="entry name" value="PEPTIDASE S41 FAMILY PROTEIN"/>
    <property type="match status" value="1"/>
</dbReference>
<evidence type="ECO:0000256" key="1">
    <source>
        <dbReference type="SAM" id="Phobius"/>
    </source>
</evidence>
<dbReference type="GO" id="GO:0008236">
    <property type="term" value="F:serine-type peptidase activity"/>
    <property type="evidence" value="ECO:0007669"/>
    <property type="project" value="InterPro"/>
</dbReference>
<gene>
    <name evidence="3" type="ORF">KIPB_010468</name>
</gene>
<dbReference type="InterPro" id="IPR052766">
    <property type="entry name" value="S41A_metabolite_peptidase"/>
</dbReference>
<protein>
    <recommendedName>
        <fullName evidence="2">Tail specific protease domain-containing protein</fullName>
    </recommendedName>
</protein>
<organism evidence="3 4">
    <name type="scientific">Kipferlia bialata</name>
    <dbReference type="NCBI Taxonomy" id="797122"/>
    <lineage>
        <taxon>Eukaryota</taxon>
        <taxon>Metamonada</taxon>
        <taxon>Carpediemonas-like organisms</taxon>
        <taxon>Kipferlia</taxon>
    </lineage>
</organism>
<dbReference type="Proteomes" id="UP000265618">
    <property type="component" value="Unassembled WGS sequence"/>
</dbReference>
<proteinExistence type="predicted"/>
<dbReference type="PANTHER" id="PTHR37049:SF4">
    <property type="entry name" value="RHODANESE DOMAIN-CONTAINING PROTEIN"/>
    <property type="match status" value="1"/>
</dbReference>
<feature type="domain" description="Tail specific protease" evidence="2">
    <location>
        <begin position="260"/>
        <end position="466"/>
    </location>
</feature>
<keyword evidence="1" id="KW-0472">Membrane</keyword>
<sequence length="689" mass="73218">YSPPSCYSQFTFILPGIYLDTHCTDDLPSECVPEVEVISSQVTDSMSDLFELYRLSDPTTASAIEGMYGCRVVSLDGADPFAEIQSAADGMGISRDADNRYNSGTVYQSYVNRSGYTGNMPLTGSDSVVVEVACDRANLSVTSSVTIPWLMQLAGDAVYGVEDYHSLCGLTYTETETEGESVSTAKDTPVREMAPVVPDFEISGAAGLALPPVAPIPPTPTTTGKSLGTTRAMTYEEVYVIEDVIEMGLMTHTETGVVTAIVCVPSFSLGDHQAVFGTAFETLSTHSFDQIVLDLRNNGGGTITAGPYLLQMLFGTEAIKPMNYPLKTRAGSAAEAMYDQEVFPYAHGAMYEPITHSSLSPKSVLKDATDVSFSNPLPSADTSLDSPYTAAYTEGIILGPYDYYDRDGKLKLVSTGYNDETSYYVPPMAEPPLNPRNVYVLTDGLCGSTCAITISHIADYNLGTVVYFGGNPSSDPSSMETPPSIYSFGGGMVTSASGYSGYQGLPADFPSGTGLSFAVFAATSPVDTSVPSEFRSVPADVYVTAWPVPYGLTEYTAMDVYDYVLPLTDSPPEDGWLDTTLGSGCGCGDDAVCGTLDLPGTSSDACVTAWCDEGYVLSNLVGPGCVEQESSSLLSLYWYASQSYLISAGLILLALAIGIPLVVCLAKCWCRCAKRSATVDDMYNGAAIF</sequence>
<name>A0A9K3D3Y8_9EUKA</name>
<feature type="transmembrane region" description="Helical" evidence="1">
    <location>
        <begin position="644"/>
        <end position="666"/>
    </location>
</feature>
<dbReference type="OrthoDB" id="27214at2759"/>
<feature type="non-terminal residue" evidence="3">
    <location>
        <position position="1"/>
    </location>
</feature>
<reference evidence="3 4" key="1">
    <citation type="journal article" date="2018" name="PLoS ONE">
        <title>The draft genome of Kipferlia bialata reveals reductive genome evolution in fornicate parasites.</title>
        <authorList>
            <person name="Tanifuji G."/>
            <person name="Takabayashi S."/>
            <person name="Kume K."/>
            <person name="Takagi M."/>
            <person name="Nakayama T."/>
            <person name="Kamikawa R."/>
            <person name="Inagaki Y."/>
            <person name="Hashimoto T."/>
        </authorList>
    </citation>
    <scope>NUCLEOTIDE SEQUENCE [LARGE SCALE GENOMIC DNA]</scope>
    <source>
        <strain evidence="3">NY0173</strain>
    </source>
</reference>
<comment type="caution">
    <text evidence="3">The sequence shown here is derived from an EMBL/GenBank/DDBJ whole genome shotgun (WGS) entry which is preliminary data.</text>
</comment>
<dbReference type="Pfam" id="PF03572">
    <property type="entry name" value="Peptidase_S41"/>
    <property type="match status" value="1"/>
</dbReference>
<evidence type="ECO:0000313" key="3">
    <source>
        <dbReference type="EMBL" id="GIQ88262.1"/>
    </source>
</evidence>
<dbReference type="GO" id="GO:0006508">
    <property type="term" value="P:proteolysis"/>
    <property type="evidence" value="ECO:0007669"/>
    <property type="project" value="InterPro"/>
</dbReference>
<evidence type="ECO:0000259" key="2">
    <source>
        <dbReference type="Pfam" id="PF03572"/>
    </source>
</evidence>
<dbReference type="AlphaFoldDB" id="A0A9K3D3Y8"/>
<evidence type="ECO:0000313" key="4">
    <source>
        <dbReference type="Proteomes" id="UP000265618"/>
    </source>
</evidence>
<dbReference type="InterPro" id="IPR005151">
    <property type="entry name" value="Tail-specific_protease"/>
</dbReference>
<dbReference type="Gene3D" id="3.90.226.10">
    <property type="entry name" value="2-enoyl-CoA Hydratase, Chain A, domain 1"/>
    <property type="match status" value="1"/>
</dbReference>
<keyword evidence="4" id="KW-1185">Reference proteome</keyword>
<keyword evidence="1" id="KW-0812">Transmembrane</keyword>
<dbReference type="InterPro" id="IPR029045">
    <property type="entry name" value="ClpP/crotonase-like_dom_sf"/>
</dbReference>
<keyword evidence="1" id="KW-1133">Transmembrane helix</keyword>
<dbReference type="EMBL" id="BDIP01003903">
    <property type="protein sequence ID" value="GIQ88262.1"/>
    <property type="molecule type" value="Genomic_DNA"/>
</dbReference>
<dbReference type="SUPFAM" id="SSF52096">
    <property type="entry name" value="ClpP/crotonase"/>
    <property type="match status" value="1"/>
</dbReference>
<accession>A0A9K3D3Y8</accession>